<evidence type="ECO:0000256" key="1">
    <source>
        <dbReference type="SAM" id="Phobius"/>
    </source>
</evidence>
<name>A0A841YSJ3_9LIST</name>
<comment type="caution">
    <text evidence="2">The sequence shown here is derived from an EMBL/GenBank/DDBJ whole genome shotgun (WGS) entry which is preliminary data.</text>
</comment>
<organism evidence="2 3">
    <name type="scientific">Listeria newyorkensis</name>
    <dbReference type="NCBI Taxonomy" id="1497681"/>
    <lineage>
        <taxon>Bacteria</taxon>
        <taxon>Bacillati</taxon>
        <taxon>Bacillota</taxon>
        <taxon>Bacilli</taxon>
        <taxon>Bacillales</taxon>
        <taxon>Listeriaceae</taxon>
        <taxon>Listeria</taxon>
    </lineage>
</organism>
<dbReference type="RefSeq" id="WP_185387818.1">
    <property type="nucleotide sequence ID" value="NZ_JAARQN010000001.1"/>
</dbReference>
<feature type="transmembrane region" description="Helical" evidence="1">
    <location>
        <begin position="85"/>
        <end position="107"/>
    </location>
</feature>
<sequence>MLNFILGVGGLIPLGIILLFLITLIANQIFNTEIERTLYSNLEKFVFQILAIIGVAVILFLLMYLASDPEEIDTDKLSTGGQFTFIASVLLFCALYFYFIYRVLAYLSPKPIYYFRYEGGEYSIIKRHRKNVWLCHDEKSDEWKFFTEDKIFNQVALYKIPVEDAQKKLVLKLYKKHGDLPKIAKIYFVFCVVLLSLYFLASLIITIGYPISQGTDIKWVDVVVSNVFWLSIMVMVIPILVTYRQGRKLFKKEQEANKEVLA</sequence>
<gene>
    <name evidence="2" type="ORF">HB850_00675</name>
</gene>
<dbReference type="Proteomes" id="UP000569903">
    <property type="component" value="Unassembled WGS sequence"/>
</dbReference>
<proteinExistence type="predicted"/>
<evidence type="ECO:0000313" key="3">
    <source>
        <dbReference type="Proteomes" id="UP000569903"/>
    </source>
</evidence>
<keyword evidence="1" id="KW-0472">Membrane</keyword>
<feature type="transmembrane region" description="Helical" evidence="1">
    <location>
        <begin position="186"/>
        <end position="211"/>
    </location>
</feature>
<protein>
    <submittedName>
        <fullName evidence="2">Uncharacterized protein</fullName>
    </submittedName>
</protein>
<dbReference type="EMBL" id="JAARQN010000001">
    <property type="protein sequence ID" value="MBC1456248.1"/>
    <property type="molecule type" value="Genomic_DNA"/>
</dbReference>
<feature type="transmembrane region" description="Helical" evidence="1">
    <location>
        <begin position="45"/>
        <end position="65"/>
    </location>
</feature>
<keyword evidence="1" id="KW-0812">Transmembrane</keyword>
<feature type="transmembrane region" description="Helical" evidence="1">
    <location>
        <begin position="223"/>
        <end position="243"/>
    </location>
</feature>
<reference evidence="2 3" key="1">
    <citation type="submission" date="2020-03" db="EMBL/GenBank/DDBJ databases">
        <title>Soil Listeria distribution.</title>
        <authorList>
            <person name="Liao J."/>
            <person name="Wiedmann M."/>
        </authorList>
    </citation>
    <scope>NUCLEOTIDE SEQUENCE [LARGE SCALE GENOMIC DNA]</scope>
    <source>
        <strain evidence="2 3">FSL L7-1614</strain>
    </source>
</reference>
<evidence type="ECO:0000313" key="2">
    <source>
        <dbReference type="EMBL" id="MBC1456248.1"/>
    </source>
</evidence>
<keyword evidence="1" id="KW-1133">Transmembrane helix</keyword>
<dbReference type="AlphaFoldDB" id="A0A841YSJ3"/>
<feature type="transmembrane region" description="Helical" evidence="1">
    <location>
        <begin position="6"/>
        <end position="25"/>
    </location>
</feature>
<accession>A0A841YSJ3</accession>